<organism evidence="1 2">
    <name type="scientific">Linum trigynum</name>
    <dbReference type="NCBI Taxonomy" id="586398"/>
    <lineage>
        <taxon>Eukaryota</taxon>
        <taxon>Viridiplantae</taxon>
        <taxon>Streptophyta</taxon>
        <taxon>Embryophyta</taxon>
        <taxon>Tracheophyta</taxon>
        <taxon>Spermatophyta</taxon>
        <taxon>Magnoliopsida</taxon>
        <taxon>eudicotyledons</taxon>
        <taxon>Gunneridae</taxon>
        <taxon>Pentapetalae</taxon>
        <taxon>rosids</taxon>
        <taxon>fabids</taxon>
        <taxon>Malpighiales</taxon>
        <taxon>Linaceae</taxon>
        <taxon>Linum</taxon>
    </lineage>
</organism>
<reference evidence="1 2" key="1">
    <citation type="submission" date="2024-04" db="EMBL/GenBank/DDBJ databases">
        <authorList>
            <person name="Fracassetti M."/>
        </authorList>
    </citation>
    <scope>NUCLEOTIDE SEQUENCE [LARGE SCALE GENOMIC DNA]</scope>
</reference>
<dbReference type="Proteomes" id="UP001497516">
    <property type="component" value="Chromosome 10"/>
</dbReference>
<gene>
    <name evidence="1" type="ORF">LTRI10_LOCUS8883</name>
</gene>
<proteinExistence type="predicted"/>
<evidence type="ECO:0000313" key="2">
    <source>
        <dbReference type="Proteomes" id="UP001497516"/>
    </source>
</evidence>
<evidence type="ECO:0000313" key="1">
    <source>
        <dbReference type="EMBL" id="CAL1361513.1"/>
    </source>
</evidence>
<dbReference type="AlphaFoldDB" id="A0AAV2CY98"/>
<keyword evidence="2" id="KW-1185">Reference proteome</keyword>
<accession>A0AAV2CY98</accession>
<dbReference type="EMBL" id="OZ034814">
    <property type="protein sequence ID" value="CAL1361513.1"/>
    <property type="molecule type" value="Genomic_DNA"/>
</dbReference>
<protein>
    <submittedName>
        <fullName evidence="1">Uncharacterized protein</fullName>
    </submittedName>
</protein>
<name>A0AAV2CY98_9ROSI</name>
<sequence>MIILTCSSEVMRRRVVGGPGFLECRCCLLALLQGVNGVLVRLSPATVVISESLSAAPLPVVKLRQNMESDQSKKGVG</sequence>